<evidence type="ECO:0000313" key="4">
    <source>
        <dbReference type="Proteomes" id="UP000702544"/>
    </source>
</evidence>
<dbReference type="EMBL" id="JAACAK010000002">
    <property type="protein sequence ID" value="NIR73597.1"/>
    <property type="molecule type" value="Genomic_DNA"/>
</dbReference>
<organism evidence="3 4">
    <name type="scientific">Candidatus Kutchimonas denitrificans</name>
    <dbReference type="NCBI Taxonomy" id="3056748"/>
    <lineage>
        <taxon>Bacteria</taxon>
        <taxon>Pseudomonadati</taxon>
        <taxon>Gemmatimonadota</taxon>
        <taxon>Gemmatimonadia</taxon>
        <taxon>Candidatus Palauibacterales</taxon>
        <taxon>Candidatus Palauibacteraceae</taxon>
        <taxon>Candidatus Kutchimonas</taxon>
    </lineage>
</organism>
<feature type="transmembrane region" description="Helical" evidence="2">
    <location>
        <begin position="51"/>
        <end position="73"/>
    </location>
</feature>
<dbReference type="Proteomes" id="UP000702544">
    <property type="component" value="Unassembled WGS sequence"/>
</dbReference>
<dbReference type="InterPro" id="IPR011990">
    <property type="entry name" value="TPR-like_helical_dom_sf"/>
</dbReference>
<feature type="transmembrane region" description="Helical" evidence="2">
    <location>
        <begin position="105"/>
        <end position="124"/>
    </location>
</feature>
<dbReference type="SMART" id="SM00028">
    <property type="entry name" value="TPR"/>
    <property type="match status" value="3"/>
</dbReference>
<keyword evidence="2" id="KW-1133">Transmembrane helix</keyword>
<dbReference type="PANTHER" id="PTHR12558:SF13">
    <property type="entry name" value="CELL DIVISION CYCLE PROTEIN 27 HOMOLOG"/>
    <property type="match status" value="1"/>
</dbReference>
<dbReference type="InterPro" id="IPR019734">
    <property type="entry name" value="TPR_rpt"/>
</dbReference>
<dbReference type="Pfam" id="PF13432">
    <property type="entry name" value="TPR_16"/>
    <property type="match status" value="2"/>
</dbReference>
<dbReference type="PANTHER" id="PTHR12558">
    <property type="entry name" value="CELL DIVISION CYCLE 16,23,27"/>
    <property type="match status" value="1"/>
</dbReference>
<dbReference type="Gene3D" id="1.25.40.10">
    <property type="entry name" value="Tetratricopeptide repeat domain"/>
    <property type="match status" value="2"/>
</dbReference>
<reference evidence="3 4" key="1">
    <citation type="submission" date="2020-01" db="EMBL/GenBank/DDBJ databases">
        <title>Genomes assembled from Gulf of Kutch pelagic sediment metagenomes.</title>
        <authorList>
            <person name="Chandrashekar M."/>
            <person name="Mahajan M.S."/>
            <person name="Dave K.J."/>
            <person name="Vatsa P."/>
            <person name="Nathani N.M."/>
        </authorList>
    </citation>
    <scope>NUCLEOTIDE SEQUENCE [LARGE SCALE GENOMIC DNA]</scope>
    <source>
        <strain evidence="3">KS3-K002</strain>
    </source>
</reference>
<evidence type="ECO:0000256" key="1">
    <source>
        <dbReference type="PROSITE-ProRule" id="PRU00339"/>
    </source>
</evidence>
<protein>
    <submittedName>
        <fullName evidence="3">Tetratricopeptide repeat protein</fullName>
    </submittedName>
</protein>
<proteinExistence type="predicted"/>
<feature type="repeat" description="TPR" evidence="1">
    <location>
        <begin position="728"/>
        <end position="761"/>
    </location>
</feature>
<feature type="transmembrane region" description="Helical" evidence="2">
    <location>
        <begin position="20"/>
        <end position="45"/>
    </location>
</feature>
<evidence type="ECO:0000313" key="3">
    <source>
        <dbReference type="EMBL" id="NIR73597.1"/>
    </source>
</evidence>
<dbReference type="PROSITE" id="PS50005">
    <property type="entry name" value="TPR"/>
    <property type="match status" value="1"/>
</dbReference>
<keyword evidence="1" id="KW-0802">TPR repeat</keyword>
<accession>A0AAE4Z6Y4</accession>
<dbReference type="AlphaFoldDB" id="A0AAE4Z6Y4"/>
<name>A0AAE4Z6Y4_9BACT</name>
<comment type="caution">
    <text evidence="3">The sequence shown here is derived from an EMBL/GenBank/DDBJ whole genome shotgun (WGS) entry which is preliminary data.</text>
</comment>
<dbReference type="SUPFAM" id="SSF48452">
    <property type="entry name" value="TPR-like"/>
    <property type="match status" value="2"/>
</dbReference>
<keyword evidence="2" id="KW-0812">Transmembrane</keyword>
<keyword evidence="2" id="KW-0472">Membrane</keyword>
<gene>
    <name evidence="3" type="ORF">GWO12_00555</name>
</gene>
<evidence type="ECO:0000256" key="2">
    <source>
        <dbReference type="SAM" id="Phobius"/>
    </source>
</evidence>
<sequence length="788" mass="86222">MAGEPKRYQQFFAELKRRHVFKVAAVYGAVAFVVMQAGDFLIPALQLPETFASGIALLLLLGFPIALVLAWAYEMTPEGVQRTDPATSGQLAEIVAQPRASRWPAGMAALAGVLLLLGGGWWALGRGTSIDPFTVEDSESAVAVLPFRATGEELAVWREGLMDLLAANLDGVGNLRAVDTRAMMSHWRNRFGEDDPSAEAAVALAGDLGARWAVHGQAVALGGQVRLDARVYDAENGDQVASTTVAGPPDSILGLTEGMTLSLLRELGSGRDVGDHGRAFTSRSLDAVRAYLQGVQATRRSDWEPAIESLKRALELDSTFAMAAARLSEAYGWRYFAGHPLAVEAGQHAMRFADRLPPRDRDMLALDIRFDQGRAVEALDLAQRLTSRYPTDPEAWYKLGEVHFHLGYVLGTPLREWREPFDRALALDSAFLGPMMHLMDVTQRLGEFDDFARYAELYFQYDSTSREARSRRRVLDIIRGTPEDSLAALASLADADYEELRQTALASFVEPALAPTFSRVVYEMTAPRHPVRQRETGWRFWVNLTEIWRGRPAAADAALDSAAALGINPGSTARYRLANHAHGFGKPAKTAEAIAVGYETGLFNSPLGRWALGSYYLYEGQLPTARASADTLQLIADSLSAAGDSIPAIRARGLADGLRGLLAARRGRFEEAVSILRRAIPRSSDLGQWLTGNDMRFTLGVALAELGRDAEAIDVLDGGLKGAAYVDAPTFLLLGQLHERRGEREPAIRAYSRVVELWRDCEPELVEQRQIAERGLDRLLAEGRPRTG</sequence>